<sequence>MNLDGGIDDLFQRAGDGYLGQGGFQAGVVAGGVQGNSLVDQRPGGADGQESLESQTLDESKVGEVPGRRWGGGRARSRRRVKARWAGALPYGIGVAFRGL</sequence>
<evidence type="ECO:0000313" key="2">
    <source>
        <dbReference type="EMBL" id="GII97051.1"/>
    </source>
</evidence>
<evidence type="ECO:0000313" key="3">
    <source>
        <dbReference type="Proteomes" id="UP000606172"/>
    </source>
</evidence>
<keyword evidence="3" id="KW-1185">Reference proteome</keyword>
<gene>
    <name evidence="2" type="ORF">Ssi02_72820</name>
</gene>
<protein>
    <submittedName>
        <fullName evidence="2">Uncharacterized protein</fullName>
    </submittedName>
</protein>
<dbReference type="EMBL" id="BOOW01000054">
    <property type="protein sequence ID" value="GII97051.1"/>
    <property type="molecule type" value="Genomic_DNA"/>
</dbReference>
<proteinExistence type="predicted"/>
<evidence type="ECO:0000256" key="1">
    <source>
        <dbReference type="SAM" id="MobiDB-lite"/>
    </source>
</evidence>
<feature type="region of interest" description="Disordered" evidence="1">
    <location>
        <begin position="35"/>
        <end position="76"/>
    </location>
</feature>
<accession>A0A919VB06</accession>
<name>A0A919VB06_9ACTN</name>
<comment type="caution">
    <text evidence="2">The sequence shown here is derived from an EMBL/GenBank/DDBJ whole genome shotgun (WGS) entry which is preliminary data.</text>
</comment>
<reference evidence="2" key="1">
    <citation type="submission" date="2021-01" db="EMBL/GenBank/DDBJ databases">
        <title>Whole genome shotgun sequence of Sinosporangium siamense NBRC 109515.</title>
        <authorList>
            <person name="Komaki H."/>
            <person name="Tamura T."/>
        </authorList>
    </citation>
    <scope>NUCLEOTIDE SEQUENCE</scope>
    <source>
        <strain evidence="2">NBRC 109515</strain>
    </source>
</reference>
<organism evidence="2 3">
    <name type="scientific">Sinosporangium siamense</name>
    <dbReference type="NCBI Taxonomy" id="1367973"/>
    <lineage>
        <taxon>Bacteria</taxon>
        <taxon>Bacillati</taxon>
        <taxon>Actinomycetota</taxon>
        <taxon>Actinomycetes</taxon>
        <taxon>Streptosporangiales</taxon>
        <taxon>Streptosporangiaceae</taxon>
        <taxon>Sinosporangium</taxon>
    </lineage>
</organism>
<dbReference type="Proteomes" id="UP000606172">
    <property type="component" value="Unassembled WGS sequence"/>
</dbReference>
<dbReference type="AlphaFoldDB" id="A0A919VB06"/>